<evidence type="ECO:0000256" key="3">
    <source>
        <dbReference type="ARBA" id="ARBA00023163"/>
    </source>
</evidence>
<gene>
    <name evidence="5" type="ORF">J2Z66_000138</name>
</gene>
<dbReference type="RefSeq" id="WP_209968579.1">
    <property type="nucleotide sequence ID" value="NZ_JAGGLB010000001.1"/>
</dbReference>
<dbReference type="InterPro" id="IPR037923">
    <property type="entry name" value="HTH-like"/>
</dbReference>
<evidence type="ECO:0000259" key="4">
    <source>
        <dbReference type="PROSITE" id="PS01124"/>
    </source>
</evidence>
<dbReference type="PANTHER" id="PTHR43280">
    <property type="entry name" value="ARAC-FAMILY TRANSCRIPTIONAL REGULATOR"/>
    <property type="match status" value="1"/>
</dbReference>
<dbReference type="PROSITE" id="PS01124">
    <property type="entry name" value="HTH_ARAC_FAMILY_2"/>
    <property type="match status" value="1"/>
</dbReference>
<dbReference type="Pfam" id="PF12833">
    <property type="entry name" value="HTH_18"/>
    <property type="match status" value="1"/>
</dbReference>
<dbReference type="Pfam" id="PF02311">
    <property type="entry name" value="AraC_binding"/>
    <property type="match status" value="1"/>
</dbReference>
<proteinExistence type="predicted"/>
<keyword evidence="1" id="KW-0805">Transcription regulation</keyword>
<accession>A0ABS4IM14</accession>
<evidence type="ECO:0000256" key="1">
    <source>
        <dbReference type="ARBA" id="ARBA00023015"/>
    </source>
</evidence>
<protein>
    <submittedName>
        <fullName evidence="5">AraC-like DNA-binding protein/quercetin dioxygenase-like cupin family protein</fullName>
    </submittedName>
</protein>
<dbReference type="PRINTS" id="PR00032">
    <property type="entry name" value="HTHARAC"/>
</dbReference>
<keyword evidence="2" id="KW-0238">DNA-binding</keyword>
<dbReference type="PANTHER" id="PTHR43280:SF28">
    <property type="entry name" value="HTH-TYPE TRANSCRIPTIONAL ACTIVATOR RHAS"/>
    <property type="match status" value="1"/>
</dbReference>
<dbReference type="InterPro" id="IPR018060">
    <property type="entry name" value="HTH_AraC"/>
</dbReference>
<keyword evidence="6" id="KW-1185">Reference proteome</keyword>
<evidence type="ECO:0000313" key="6">
    <source>
        <dbReference type="Proteomes" id="UP001519287"/>
    </source>
</evidence>
<dbReference type="InterPro" id="IPR003313">
    <property type="entry name" value="AraC-bd"/>
</dbReference>
<dbReference type="SUPFAM" id="SSF51215">
    <property type="entry name" value="Regulatory protein AraC"/>
    <property type="match status" value="1"/>
</dbReference>
<dbReference type="InterPro" id="IPR020449">
    <property type="entry name" value="Tscrpt_reg_AraC-type_HTH"/>
</dbReference>
<dbReference type="Proteomes" id="UP001519287">
    <property type="component" value="Unassembled WGS sequence"/>
</dbReference>
<dbReference type="InterPro" id="IPR014710">
    <property type="entry name" value="RmlC-like_jellyroll"/>
</dbReference>
<dbReference type="EMBL" id="JAGGLB010000001">
    <property type="protein sequence ID" value="MBP1988543.1"/>
    <property type="molecule type" value="Genomic_DNA"/>
</dbReference>
<keyword evidence="3" id="KW-0804">Transcription</keyword>
<dbReference type="PROSITE" id="PS00041">
    <property type="entry name" value="HTH_ARAC_FAMILY_1"/>
    <property type="match status" value="1"/>
</dbReference>
<dbReference type="Gene3D" id="2.60.120.10">
    <property type="entry name" value="Jelly Rolls"/>
    <property type="match status" value="1"/>
</dbReference>
<evidence type="ECO:0000256" key="2">
    <source>
        <dbReference type="ARBA" id="ARBA00023125"/>
    </source>
</evidence>
<name>A0ABS4IM14_9BACL</name>
<reference evidence="5 6" key="1">
    <citation type="submission" date="2021-03" db="EMBL/GenBank/DDBJ databases">
        <title>Genomic Encyclopedia of Type Strains, Phase IV (KMG-IV): sequencing the most valuable type-strain genomes for metagenomic binning, comparative biology and taxonomic classification.</title>
        <authorList>
            <person name="Goeker M."/>
        </authorList>
    </citation>
    <scope>NUCLEOTIDE SEQUENCE [LARGE SCALE GENOMIC DNA]</scope>
    <source>
        <strain evidence="5 6">DSM 26048</strain>
    </source>
</reference>
<sequence length="296" mass="34139">MHVEFHFSDMTHTLQIAGCHFGVKPAGWLYPRHHHHLFEILYCWEGTFTQIVDEQKIKVRTGELVLIKPGIKHLSHNDSSEPHAYFNIHFNIDDLELRNLLTNSSYQHMDYEGVRQTRLPAYLKELEGLLQQGLIDPGNRQWINDYQFIHLKKMEKLFLQGHILLIIQEVVSFLTSRAEEDEAASLFGSTLQIDIAHAIESRLQSTVCAKGAIAQIAKEQSLSRSHCHKIFTKVYGRSPRQYLSQLKLNQAKQLLLSSELTVDAISRELGFASSSHFSRQFRRWAGISPNQFRPKP</sequence>
<feature type="domain" description="HTH araC/xylS-type" evidence="4">
    <location>
        <begin position="193"/>
        <end position="295"/>
    </location>
</feature>
<dbReference type="SUPFAM" id="SSF46689">
    <property type="entry name" value="Homeodomain-like"/>
    <property type="match status" value="1"/>
</dbReference>
<dbReference type="Gene3D" id="1.10.10.60">
    <property type="entry name" value="Homeodomain-like"/>
    <property type="match status" value="2"/>
</dbReference>
<dbReference type="InterPro" id="IPR009057">
    <property type="entry name" value="Homeodomain-like_sf"/>
</dbReference>
<organism evidence="5 6">
    <name type="scientific">Paenibacillus eucommiae</name>
    <dbReference type="NCBI Taxonomy" id="1355755"/>
    <lineage>
        <taxon>Bacteria</taxon>
        <taxon>Bacillati</taxon>
        <taxon>Bacillota</taxon>
        <taxon>Bacilli</taxon>
        <taxon>Bacillales</taxon>
        <taxon>Paenibacillaceae</taxon>
        <taxon>Paenibacillus</taxon>
    </lineage>
</organism>
<comment type="caution">
    <text evidence="5">The sequence shown here is derived from an EMBL/GenBank/DDBJ whole genome shotgun (WGS) entry which is preliminary data.</text>
</comment>
<dbReference type="SMART" id="SM00342">
    <property type="entry name" value="HTH_ARAC"/>
    <property type="match status" value="1"/>
</dbReference>
<dbReference type="InterPro" id="IPR018062">
    <property type="entry name" value="HTH_AraC-typ_CS"/>
</dbReference>
<evidence type="ECO:0000313" key="5">
    <source>
        <dbReference type="EMBL" id="MBP1988543.1"/>
    </source>
</evidence>